<evidence type="ECO:0000256" key="1">
    <source>
        <dbReference type="SAM" id="MobiDB-lite"/>
    </source>
</evidence>
<accession>A0A8T1H9E1</accession>
<evidence type="ECO:0000313" key="2">
    <source>
        <dbReference type="EMBL" id="KAG3208687.1"/>
    </source>
</evidence>
<name>A0A8T1H9E1_9STRA</name>
<gene>
    <name evidence="2" type="ORF">PC129_g20291</name>
</gene>
<dbReference type="EMBL" id="RCMV01001421">
    <property type="protein sequence ID" value="KAG3208687.1"/>
    <property type="molecule type" value="Genomic_DNA"/>
</dbReference>
<dbReference type="VEuPathDB" id="FungiDB:PC110_g19875"/>
<reference evidence="2" key="1">
    <citation type="submission" date="2018-05" db="EMBL/GenBank/DDBJ databases">
        <title>Effector identification in a new, highly contiguous assembly of the strawberry crown rot pathogen Phytophthora cactorum.</title>
        <authorList>
            <person name="Armitage A.D."/>
            <person name="Nellist C.F."/>
            <person name="Bates H."/>
            <person name="Vickerstaff R.J."/>
            <person name="Harrison R.J."/>
        </authorList>
    </citation>
    <scope>NUCLEOTIDE SEQUENCE</scope>
    <source>
        <strain evidence="2">P421</strain>
    </source>
</reference>
<evidence type="ECO:0000313" key="3">
    <source>
        <dbReference type="Proteomes" id="UP000760860"/>
    </source>
</evidence>
<dbReference type="Proteomes" id="UP000760860">
    <property type="component" value="Unassembled WGS sequence"/>
</dbReference>
<dbReference type="AlphaFoldDB" id="A0A8T1H9E1"/>
<comment type="caution">
    <text evidence="2">The sequence shown here is derived from an EMBL/GenBank/DDBJ whole genome shotgun (WGS) entry which is preliminary data.</text>
</comment>
<feature type="region of interest" description="Disordered" evidence="1">
    <location>
        <begin position="60"/>
        <end position="97"/>
    </location>
</feature>
<protein>
    <submittedName>
        <fullName evidence="2">Uncharacterized protein</fullName>
    </submittedName>
</protein>
<organism evidence="2 3">
    <name type="scientific">Phytophthora cactorum</name>
    <dbReference type="NCBI Taxonomy" id="29920"/>
    <lineage>
        <taxon>Eukaryota</taxon>
        <taxon>Sar</taxon>
        <taxon>Stramenopiles</taxon>
        <taxon>Oomycota</taxon>
        <taxon>Peronosporomycetes</taxon>
        <taxon>Peronosporales</taxon>
        <taxon>Peronosporaceae</taxon>
        <taxon>Phytophthora</taxon>
    </lineage>
</organism>
<dbReference type="VEuPathDB" id="FungiDB:PC110_g420"/>
<sequence>MGYRCNSRPNILIVSYWGHSRAAAEPWQWKKNLRVAFGLEKYSSGAKLAYGRDTEFKLGEDPSKIPLPKTPETMKRETNVKARSAKRTPGPNASTSSRYGYMYDAADEVELGGGEEDATENLEVHSHASLYKIAEFNDKRYCSDPSLKRLIYESWYRQLPKKTQHRKAFLDYCSQFDQSARTRYYSARGKANEPICDILVRLNGYARPPRSSTRREARTLVITSNPCCCNMETVT</sequence>
<proteinExistence type="predicted"/>